<sequence length="1159" mass="130256">MQKHVKGDILIPYAHSYVTTTTAEDTFKFFRYTNSFEFPDDAATAFRYILVRMPMSELGKYLSVRELRSLASLHGIPCGARVSRDNVCNLLEEHEGCDVCTSHFAVFEQVDDVGCDSEEVDTPEVAKASSDRHRASAFTYMDALRYIPSSVAFDKEPPTSIEFFGYLQPGTSMACDNILETEIPLPELIPFLNKESLNIVAASHGIMTNRRTRAGDLKASLLAHECQTCPSYVTTWKLTWTVADPVPSFPPSPLDIRRTHQLALAWANAFQPENILETGCTVCGLLHLCKDMREFDSTAYNMDILHSPFSRQERRTISDPIKPLDGPLLDDACNLICDPCHQSLKAEKLPLFALANGFWLGKVPDVLCDLTFAEKLLIARVRHNRCVVRVASGRVKMMANVIMFSNPTPVLYNVLPPPKDELDHVLAFVYTGSSMPTEDEKTRTPLLVRRNKVAHALDWLKLNHCDYHDLEISQENLMEYPENGIPFIMQYHASSGETNRDPLTMSLYDQGEEEGTSDGPCPFTVHGLTGAEYSTMSTKTMKALALRHLQSGGKVLGIGHEGVTESMYDNPQAYPKMFPWLFPYGYGGINQRHLKGKVSSAVHKRNALMYHDKRFQTDVHFPIVAFNHEQMKSSVTGSFLTAKRADFANIADRLSRLSPDTLVDISGRMLAGEVVKPATESEKFCFSLLNDIDHIGGHVDGSMSTKKQRRNELWSLMAFKGAPLWFVTFSPADVKHPLCIYYAGKRLDFQPNVPLSAEERKKLISENPVAAARFFHFMVQAFICHILGMGDGGDGLFGKTDAYYGMVEQQGRLTLHLHILLWIAGSPSPQEIRDRLMSRDQAFQDALINYLESVHTGDFLTGTKDDVKERVEGTQDGVDATLQMPVLPPQTCMHEDTFVDGCDSCHRINAWYEGFKKEVDELLLRSNLHTCRASAKETGVTNGPKGCLSKDGLCAARFPRDFFAYTIIDPQDGHIDMKKTELMMNTVAPLITYAMRSNTDCTCLLSGTAIKSVIIYVTDYVVKQTLKSHQIFSTAYDVLNRNETVPDADENALNSSRRTLLKIVNALSTKLEIGSPMASMYLLKNPDHYTSHSFVPFYWKSYVTLVRRDVNGENIPHSELSSPFDEDGEPENLQIGQNDRRYYEKSKVHDYIFRPVAFE</sequence>
<dbReference type="AlphaFoldDB" id="A0A409WRB8"/>
<evidence type="ECO:0000259" key="1">
    <source>
        <dbReference type="Pfam" id="PF14214"/>
    </source>
</evidence>
<feature type="domain" description="Helitron helicase-like" evidence="1">
    <location>
        <begin position="608"/>
        <end position="821"/>
    </location>
</feature>
<gene>
    <name evidence="3" type="ORF">CVT26_006166</name>
</gene>
<dbReference type="Pfam" id="PF20209">
    <property type="entry name" value="DUF6570"/>
    <property type="match status" value="1"/>
</dbReference>
<dbReference type="InterPro" id="IPR025476">
    <property type="entry name" value="Helitron_helicase-like"/>
</dbReference>
<dbReference type="Proteomes" id="UP000284706">
    <property type="component" value="Unassembled WGS sequence"/>
</dbReference>
<evidence type="ECO:0000313" key="4">
    <source>
        <dbReference type="Proteomes" id="UP000284706"/>
    </source>
</evidence>
<dbReference type="STRING" id="231916.A0A409WRB8"/>
<feature type="domain" description="DUF6570" evidence="2">
    <location>
        <begin position="347"/>
        <end position="477"/>
    </location>
</feature>
<dbReference type="OrthoDB" id="3229882at2759"/>
<evidence type="ECO:0000313" key="3">
    <source>
        <dbReference type="EMBL" id="PPQ81054.1"/>
    </source>
</evidence>
<comment type="caution">
    <text evidence="3">The sequence shown here is derived from an EMBL/GenBank/DDBJ whole genome shotgun (WGS) entry which is preliminary data.</text>
</comment>
<organism evidence="3 4">
    <name type="scientific">Gymnopilus dilepis</name>
    <dbReference type="NCBI Taxonomy" id="231916"/>
    <lineage>
        <taxon>Eukaryota</taxon>
        <taxon>Fungi</taxon>
        <taxon>Dikarya</taxon>
        <taxon>Basidiomycota</taxon>
        <taxon>Agaricomycotina</taxon>
        <taxon>Agaricomycetes</taxon>
        <taxon>Agaricomycetidae</taxon>
        <taxon>Agaricales</taxon>
        <taxon>Agaricineae</taxon>
        <taxon>Hymenogastraceae</taxon>
        <taxon>Gymnopilus</taxon>
    </lineage>
</organism>
<dbReference type="InterPro" id="IPR046700">
    <property type="entry name" value="DUF6570"/>
</dbReference>
<proteinExistence type="predicted"/>
<keyword evidence="4" id="KW-1185">Reference proteome</keyword>
<evidence type="ECO:0000259" key="2">
    <source>
        <dbReference type="Pfam" id="PF20209"/>
    </source>
</evidence>
<dbReference type="Pfam" id="PF14214">
    <property type="entry name" value="Helitron_like_N"/>
    <property type="match status" value="1"/>
</dbReference>
<name>A0A409WRB8_9AGAR</name>
<dbReference type="InParanoid" id="A0A409WRB8"/>
<feature type="non-terminal residue" evidence="3">
    <location>
        <position position="1159"/>
    </location>
</feature>
<reference evidence="3 4" key="1">
    <citation type="journal article" date="2018" name="Evol. Lett.">
        <title>Horizontal gene cluster transfer increased hallucinogenic mushroom diversity.</title>
        <authorList>
            <person name="Reynolds H.T."/>
            <person name="Vijayakumar V."/>
            <person name="Gluck-Thaler E."/>
            <person name="Korotkin H.B."/>
            <person name="Matheny P.B."/>
            <person name="Slot J.C."/>
        </authorList>
    </citation>
    <scope>NUCLEOTIDE SEQUENCE [LARGE SCALE GENOMIC DNA]</scope>
    <source>
        <strain evidence="3 4">SRW20</strain>
    </source>
</reference>
<protein>
    <submittedName>
        <fullName evidence="3">Uncharacterized protein</fullName>
    </submittedName>
</protein>
<dbReference type="EMBL" id="NHYE01004904">
    <property type="protein sequence ID" value="PPQ81054.1"/>
    <property type="molecule type" value="Genomic_DNA"/>
</dbReference>
<accession>A0A409WRB8</accession>